<protein>
    <recommendedName>
        <fullName evidence="3">Tetratricopeptide repeat protein</fullName>
    </recommendedName>
</protein>
<dbReference type="Proteomes" id="UP000316213">
    <property type="component" value="Unassembled WGS sequence"/>
</dbReference>
<evidence type="ECO:0000313" key="2">
    <source>
        <dbReference type="Proteomes" id="UP000316213"/>
    </source>
</evidence>
<gene>
    <name evidence="1" type="ORF">Pla100_22280</name>
</gene>
<organism evidence="1 2">
    <name type="scientific">Neorhodopirellula pilleata</name>
    <dbReference type="NCBI Taxonomy" id="2714738"/>
    <lineage>
        <taxon>Bacteria</taxon>
        <taxon>Pseudomonadati</taxon>
        <taxon>Planctomycetota</taxon>
        <taxon>Planctomycetia</taxon>
        <taxon>Pirellulales</taxon>
        <taxon>Pirellulaceae</taxon>
        <taxon>Neorhodopirellula</taxon>
    </lineage>
</organism>
<comment type="caution">
    <text evidence="1">The sequence shown here is derived from an EMBL/GenBank/DDBJ whole genome shotgun (WGS) entry which is preliminary data.</text>
</comment>
<reference evidence="1 2" key="1">
    <citation type="submission" date="2019-02" db="EMBL/GenBank/DDBJ databases">
        <title>Deep-cultivation of Planctomycetes and their phenomic and genomic characterization uncovers novel biology.</title>
        <authorList>
            <person name="Wiegand S."/>
            <person name="Jogler M."/>
            <person name="Boedeker C."/>
            <person name="Pinto D."/>
            <person name="Vollmers J."/>
            <person name="Rivas-Marin E."/>
            <person name="Kohn T."/>
            <person name="Peeters S.H."/>
            <person name="Heuer A."/>
            <person name="Rast P."/>
            <person name="Oberbeckmann S."/>
            <person name="Bunk B."/>
            <person name="Jeske O."/>
            <person name="Meyerdierks A."/>
            <person name="Storesund J.E."/>
            <person name="Kallscheuer N."/>
            <person name="Luecker S."/>
            <person name="Lage O.M."/>
            <person name="Pohl T."/>
            <person name="Merkel B.J."/>
            <person name="Hornburger P."/>
            <person name="Mueller R.-W."/>
            <person name="Bruemmer F."/>
            <person name="Labrenz M."/>
            <person name="Spormann A.M."/>
            <person name="Op Den Camp H."/>
            <person name="Overmann J."/>
            <person name="Amann R."/>
            <person name="Jetten M.S.M."/>
            <person name="Mascher T."/>
            <person name="Medema M.H."/>
            <person name="Devos D.P."/>
            <person name="Kaster A.-K."/>
            <person name="Ovreas L."/>
            <person name="Rohde M."/>
            <person name="Galperin M.Y."/>
            <person name="Jogler C."/>
        </authorList>
    </citation>
    <scope>NUCLEOTIDE SEQUENCE [LARGE SCALE GENOMIC DNA]</scope>
    <source>
        <strain evidence="1 2">Pla100</strain>
    </source>
</reference>
<keyword evidence="2" id="KW-1185">Reference proteome</keyword>
<proteinExistence type="predicted"/>
<name>A0A5C6AG86_9BACT</name>
<evidence type="ECO:0008006" key="3">
    <source>
        <dbReference type="Google" id="ProtNLM"/>
    </source>
</evidence>
<dbReference type="AlphaFoldDB" id="A0A5C6AG86"/>
<dbReference type="EMBL" id="SJPM01000003">
    <property type="protein sequence ID" value="TWT99052.1"/>
    <property type="molecule type" value="Genomic_DNA"/>
</dbReference>
<accession>A0A5C6AG86</accession>
<dbReference type="SUPFAM" id="SSF48452">
    <property type="entry name" value="TPR-like"/>
    <property type="match status" value="1"/>
</dbReference>
<sequence length="662" mass="74863">MFLVWPNRYCYVSFRSLVSFHVLWLAWGLLLGPPTTSFAEQNSDRFVGKQAAEASRAQIAELIEGLASDSYATRIRCRDRLSRIGLAAFDQLREAREHPDSEVAIVARRLTSGLQVQWSVPDDSSTVRELLFEYSSLSITERQDRITQLAELPRGESFEPLLRLARFEPEPGLARSAALAIMNQDTTDGSNRADEAHSIQSKIKDPELIANAWLLQYAKDLQNGSISPKQWQVLFDEHRQVAVHGDTGANDTARQLLQLVWITAERAIDQGSPDAALEIVRNNVGLIPARTRDLIQATSWALDHSLYPSIAAMYEANLDLFEKSPILLYSAAEAYSRMEQASVADRLAGLALEINPIPMLVEQPGDPALPNNADQAEPFIHPQVIRLHAEAHVKIAFELSQRGLFRWAEKEFQLVIDRLPLDHTMAARARLYAAEMHSELQHHEVVIEMLTPLDQRIERDNEFEERLIADQFSSAIVRSNLDFHRGLLLIQRGQAEQAQPVLKRAFETNRENIDILIAMYRLEGDQKWQDEVRKTLTEQIGIAEAEVNEAVNTPRRLVPPWLSENSVAKRLNAYAWLVSNTEGDYQKALKYSRESLRLTPNQPALMDTCARCYFAVGDLEAAVKMQAEACERMPHSPPLQRQLEQFEQALKSSRSSEPPQSP</sequence>
<dbReference type="InterPro" id="IPR011990">
    <property type="entry name" value="TPR-like_helical_dom_sf"/>
</dbReference>
<evidence type="ECO:0000313" key="1">
    <source>
        <dbReference type="EMBL" id="TWT99052.1"/>
    </source>
</evidence>
<dbReference type="Gene3D" id="1.25.40.10">
    <property type="entry name" value="Tetratricopeptide repeat domain"/>
    <property type="match status" value="2"/>
</dbReference>